<dbReference type="GO" id="GO:0005829">
    <property type="term" value="C:cytosol"/>
    <property type="evidence" value="ECO:0007669"/>
    <property type="project" value="TreeGrafter"/>
</dbReference>
<dbReference type="SUPFAM" id="SSF52540">
    <property type="entry name" value="P-loop containing nucleoside triphosphate hydrolases"/>
    <property type="match status" value="1"/>
</dbReference>
<dbReference type="InterPro" id="IPR027417">
    <property type="entry name" value="P-loop_NTPase"/>
</dbReference>
<evidence type="ECO:0000256" key="1">
    <source>
        <dbReference type="ARBA" id="ARBA00022741"/>
    </source>
</evidence>
<keyword evidence="2" id="KW-0067">ATP-binding</keyword>
<comment type="caution">
    <text evidence="5">The sequence shown here is derived from an EMBL/GenBank/DDBJ whole genome shotgun (WGS) entry which is preliminary data.</text>
</comment>
<name>A0A0F8ZH19_9ZZZZ</name>
<sequence length="299" mass="32955">VKVNEVGGSLEVNVGEIGEDVSKADDKILGLCLYLKGAEKKDVILATRDIILSIKAELLGIRPLDITDEKLIYDLSELYTGVLTINVESAVIDELHEKGFVDIDVLGIDLDKVFPNMGLVLKNGKTSHSSLGMDYKQYDRLSVSRPIQPLGNNDIGFIPGPVEEKLFVWMTPIQDVIEFLFGCTGKTRNRYYDLISTGILDIEPLAYIRGRSIPRTFFNVEEAQNCSSHELKTIISRMGAGSKIVLTGDIHQIDAENLDSTSNGLTCVAERFKPFEISGHITLVKGERSELANLAAELL</sequence>
<reference evidence="5" key="1">
    <citation type="journal article" date="2015" name="Nature">
        <title>Complex archaea that bridge the gap between prokaryotes and eukaryotes.</title>
        <authorList>
            <person name="Spang A."/>
            <person name="Saw J.H."/>
            <person name="Jorgensen S.L."/>
            <person name="Zaremba-Niedzwiedzka K."/>
            <person name="Martijn J."/>
            <person name="Lind A.E."/>
            <person name="van Eijk R."/>
            <person name="Schleper C."/>
            <person name="Guy L."/>
            <person name="Ettema T.J."/>
        </authorList>
    </citation>
    <scope>NUCLEOTIDE SEQUENCE</scope>
</reference>
<dbReference type="Gene3D" id="3.40.50.300">
    <property type="entry name" value="P-loop containing nucleotide triphosphate hydrolases"/>
    <property type="match status" value="1"/>
</dbReference>
<keyword evidence="1" id="KW-0547">Nucleotide-binding</keyword>
<dbReference type="Pfam" id="PF02562">
    <property type="entry name" value="PhoH"/>
    <property type="match status" value="1"/>
</dbReference>
<feature type="domain" description="PhoH-like protein" evidence="3">
    <location>
        <begin position="135"/>
        <end position="283"/>
    </location>
</feature>
<dbReference type="GO" id="GO:0005524">
    <property type="term" value="F:ATP binding"/>
    <property type="evidence" value="ECO:0007669"/>
    <property type="project" value="UniProtKB-KW"/>
</dbReference>
<organism evidence="5">
    <name type="scientific">marine sediment metagenome</name>
    <dbReference type="NCBI Taxonomy" id="412755"/>
    <lineage>
        <taxon>unclassified sequences</taxon>
        <taxon>metagenomes</taxon>
        <taxon>ecological metagenomes</taxon>
    </lineage>
</organism>
<dbReference type="EMBL" id="LAZR01063553">
    <property type="protein sequence ID" value="KKK59291.1"/>
    <property type="molecule type" value="Genomic_DNA"/>
</dbReference>
<evidence type="ECO:0000259" key="3">
    <source>
        <dbReference type="Pfam" id="PF02562"/>
    </source>
</evidence>
<evidence type="ECO:0000256" key="2">
    <source>
        <dbReference type="ARBA" id="ARBA00022840"/>
    </source>
</evidence>
<evidence type="ECO:0000259" key="4">
    <source>
        <dbReference type="Pfam" id="PF13638"/>
    </source>
</evidence>
<dbReference type="Gene3D" id="3.40.50.1010">
    <property type="entry name" value="5'-nuclease"/>
    <property type="match status" value="1"/>
</dbReference>
<dbReference type="InterPro" id="IPR002716">
    <property type="entry name" value="PIN_dom"/>
</dbReference>
<dbReference type="InterPro" id="IPR051451">
    <property type="entry name" value="PhoH2-like"/>
</dbReference>
<dbReference type="Pfam" id="PF13638">
    <property type="entry name" value="PIN_4"/>
    <property type="match status" value="1"/>
</dbReference>
<accession>A0A0F8ZH19</accession>
<dbReference type="PANTHER" id="PTHR30473">
    <property type="entry name" value="PROTEIN PHOH"/>
    <property type="match status" value="1"/>
</dbReference>
<gene>
    <name evidence="5" type="ORF">LCGC14_3035870</name>
</gene>
<evidence type="ECO:0008006" key="6">
    <source>
        <dbReference type="Google" id="ProtNLM"/>
    </source>
</evidence>
<evidence type="ECO:0000313" key="5">
    <source>
        <dbReference type="EMBL" id="KKK59291.1"/>
    </source>
</evidence>
<feature type="non-terminal residue" evidence="5">
    <location>
        <position position="1"/>
    </location>
</feature>
<dbReference type="PANTHER" id="PTHR30473:SF2">
    <property type="entry name" value="PIN DOMAIN-CONTAINING PROTEIN"/>
    <property type="match status" value="1"/>
</dbReference>
<dbReference type="AlphaFoldDB" id="A0A0F8ZH19"/>
<protein>
    <recommendedName>
        <fullName evidence="6">PhoH-like protein domain-containing protein</fullName>
    </recommendedName>
</protein>
<proteinExistence type="predicted"/>
<dbReference type="InterPro" id="IPR003714">
    <property type="entry name" value="PhoH"/>
</dbReference>
<feature type="domain" description="PIN" evidence="4">
    <location>
        <begin position="20"/>
        <end position="63"/>
    </location>
</feature>